<dbReference type="PROSITE" id="PS51096">
    <property type="entry name" value="PTS_EIIA_TYPE_4"/>
    <property type="match status" value="1"/>
</dbReference>
<dbReference type="SUPFAM" id="SSF53062">
    <property type="entry name" value="PTS system fructose IIA component-like"/>
    <property type="match status" value="1"/>
</dbReference>
<evidence type="ECO:0000256" key="3">
    <source>
        <dbReference type="ARBA" id="ARBA00022840"/>
    </source>
</evidence>
<dbReference type="InterPro" id="IPR002078">
    <property type="entry name" value="Sigma_54_int"/>
</dbReference>
<feature type="domain" description="Sigma-54 factor interaction" evidence="5">
    <location>
        <begin position="96"/>
        <end position="330"/>
    </location>
</feature>
<evidence type="ECO:0000259" key="7">
    <source>
        <dbReference type="PROSITE" id="PS51372"/>
    </source>
</evidence>
<keyword evidence="2" id="KW-0547">Nucleotide-binding</keyword>
<dbReference type="InterPro" id="IPR004701">
    <property type="entry name" value="PTS_EIIA_man-typ"/>
</dbReference>
<dbReference type="InterPro" id="IPR003593">
    <property type="entry name" value="AAA+_ATPase"/>
</dbReference>
<evidence type="ECO:0000256" key="2">
    <source>
        <dbReference type="ARBA" id="ARBA00022741"/>
    </source>
</evidence>
<dbReference type="GO" id="GO:0009401">
    <property type="term" value="P:phosphoenolpyruvate-dependent sugar phosphotransferase system"/>
    <property type="evidence" value="ECO:0007669"/>
    <property type="project" value="InterPro"/>
</dbReference>
<keyword evidence="4" id="KW-0238">DNA-binding</keyword>
<dbReference type="EMBL" id="CP002991">
    <property type="protein sequence ID" value="AEM79476.1"/>
    <property type="molecule type" value="Genomic_DNA"/>
</dbReference>
<dbReference type="InterPro" id="IPR011608">
    <property type="entry name" value="PRD"/>
</dbReference>
<evidence type="ECO:0000259" key="6">
    <source>
        <dbReference type="PROSITE" id="PS51096"/>
    </source>
</evidence>
<proteinExistence type="predicted"/>
<dbReference type="InterPro" id="IPR027417">
    <property type="entry name" value="P-loop_NTPase"/>
</dbReference>
<dbReference type="Gene3D" id="1.10.1790.10">
    <property type="entry name" value="PRD domain"/>
    <property type="match status" value="2"/>
</dbReference>
<evidence type="ECO:0000259" key="5">
    <source>
        <dbReference type="PROSITE" id="PS50045"/>
    </source>
</evidence>
<evidence type="ECO:0000256" key="4">
    <source>
        <dbReference type="ARBA" id="ARBA00023125"/>
    </source>
</evidence>
<dbReference type="Proteomes" id="UP000008276">
    <property type="component" value="Chromosome"/>
</dbReference>
<dbReference type="KEGG" id="twi:Thewi_2123"/>
<evidence type="ECO:0000313" key="8">
    <source>
        <dbReference type="EMBL" id="AEM79476.1"/>
    </source>
</evidence>
<dbReference type="CDD" id="cd00009">
    <property type="entry name" value="AAA"/>
    <property type="match status" value="1"/>
</dbReference>
<dbReference type="PROSITE" id="PS50045">
    <property type="entry name" value="SIGMA54_INTERACT_4"/>
    <property type="match status" value="1"/>
</dbReference>
<dbReference type="SUPFAM" id="SSF46785">
    <property type="entry name" value="Winged helix' DNA-binding domain"/>
    <property type="match status" value="1"/>
</dbReference>
<evidence type="ECO:0000313" key="9">
    <source>
        <dbReference type="Proteomes" id="UP000008276"/>
    </source>
</evidence>
<dbReference type="InterPro" id="IPR036390">
    <property type="entry name" value="WH_DNA-bd_sf"/>
</dbReference>
<dbReference type="GO" id="GO:0006355">
    <property type="term" value="P:regulation of DNA-templated transcription"/>
    <property type="evidence" value="ECO:0007669"/>
    <property type="project" value="InterPro"/>
</dbReference>
<dbReference type="PROSITE" id="PS51372">
    <property type="entry name" value="PRD_2"/>
    <property type="match status" value="2"/>
</dbReference>
<dbReference type="AlphaFoldDB" id="G2MTU1"/>
<protein>
    <submittedName>
        <fullName evidence="8">PTS system transcriptional activator</fullName>
    </submittedName>
</protein>
<name>G2MTU1_9THEO</name>
<dbReference type="InterPro" id="IPR036634">
    <property type="entry name" value="PRD_sf"/>
</dbReference>
<feature type="domain" description="PTS EIIA type-4" evidence="6">
    <location>
        <begin position="553"/>
        <end position="686"/>
    </location>
</feature>
<dbReference type="PANTHER" id="PTHR32071">
    <property type="entry name" value="TRANSCRIPTIONAL REGULATORY PROTEIN"/>
    <property type="match status" value="1"/>
</dbReference>
<dbReference type="eggNOG" id="COG1221">
    <property type="taxonomic scope" value="Bacteria"/>
</dbReference>
<dbReference type="Gene3D" id="3.40.50.300">
    <property type="entry name" value="P-loop containing nucleotide triphosphate hydrolases"/>
    <property type="match status" value="1"/>
</dbReference>
<feature type="domain" description="PRD" evidence="7">
    <location>
        <begin position="445"/>
        <end position="550"/>
    </location>
</feature>
<dbReference type="SUPFAM" id="SSF52540">
    <property type="entry name" value="P-loop containing nucleoside triphosphate hydrolases"/>
    <property type="match status" value="1"/>
</dbReference>
<dbReference type="GO" id="GO:0003677">
    <property type="term" value="F:DNA binding"/>
    <property type="evidence" value="ECO:0007669"/>
    <property type="project" value="UniProtKB-KW"/>
</dbReference>
<dbReference type="GO" id="GO:0005524">
    <property type="term" value="F:ATP binding"/>
    <property type="evidence" value="ECO:0007669"/>
    <property type="project" value="UniProtKB-KW"/>
</dbReference>
<dbReference type="GO" id="GO:0016740">
    <property type="term" value="F:transferase activity"/>
    <property type="evidence" value="ECO:0007669"/>
    <property type="project" value="UniProtKB-KW"/>
</dbReference>
<dbReference type="Pfam" id="PF00874">
    <property type="entry name" value="PRD"/>
    <property type="match status" value="2"/>
</dbReference>
<keyword evidence="3" id="KW-0067">ATP-binding</keyword>
<gene>
    <name evidence="8" type="ORF">Thewi_2123</name>
</gene>
<dbReference type="STRING" id="697303.Thewi_2123"/>
<dbReference type="SUPFAM" id="SSF63520">
    <property type="entry name" value="PTS-regulatory domain, PRD"/>
    <property type="match status" value="2"/>
</dbReference>
<dbReference type="RefSeq" id="WP_014063405.1">
    <property type="nucleotide sequence ID" value="NC_015958.1"/>
</dbReference>
<dbReference type="eggNOG" id="COG3933">
    <property type="taxonomic scope" value="Bacteria"/>
</dbReference>
<reference evidence="8 9" key="1">
    <citation type="submission" date="2011-08" db="EMBL/GenBank/DDBJ databases">
        <title>Complete sequence of Thermoanaerobacter wiegelii Rt8.B1.</title>
        <authorList>
            <consortium name="US DOE Joint Genome Institute"/>
            <person name="Lucas S."/>
            <person name="Han J."/>
            <person name="Lapidus A."/>
            <person name="Cheng J.-F."/>
            <person name="Goodwin L."/>
            <person name="Pitluck S."/>
            <person name="Peters L."/>
            <person name="Mikhailova N."/>
            <person name="Zeytun A."/>
            <person name="Daligault H."/>
            <person name="Detter J.C."/>
            <person name="Han C."/>
            <person name="Tapia R."/>
            <person name="Land M."/>
            <person name="Hauser L."/>
            <person name="Kyrpides N."/>
            <person name="Ivanova N."/>
            <person name="Pagani I."/>
            <person name="Hemme C."/>
            <person name="Woyke T."/>
        </authorList>
    </citation>
    <scope>NUCLEOTIDE SEQUENCE [LARGE SCALE GENOMIC DNA]</scope>
    <source>
        <strain evidence="8 9">Rt8.B1</strain>
    </source>
</reference>
<dbReference type="Gene3D" id="3.40.50.510">
    <property type="entry name" value="Phosphotransferase system, mannose-type IIA component"/>
    <property type="match status" value="1"/>
</dbReference>
<dbReference type="Pfam" id="PF03610">
    <property type="entry name" value="EIIA-man"/>
    <property type="match status" value="1"/>
</dbReference>
<evidence type="ECO:0000256" key="1">
    <source>
        <dbReference type="ARBA" id="ARBA00022679"/>
    </source>
</evidence>
<dbReference type="GO" id="GO:0016020">
    <property type="term" value="C:membrane"/>
    <property type="evidence" value="ECO:0007669"/>
    <property type="project" value="InterPro"/>
</dbReference>
<dbReference type="Pfam" id="PF00158">
    <property type="entry name" value="Sigma54_activat"/>
    <property type="match status" value="1"/>
</dbReference>
<feature type="domain" description="PRD" evidence="7">
    <location>
        <begin position="802"/>
        <end position="900"/>
    </location>
</feature>
<sequence length="900" mass="102360">MERKQKVLLALNKLSEKNKELIKFEIGFTAEEVAREAGISRCNASSDLNSLVKAGIVIKFNGRPVRFISKKYYEQYYKSNDSLNTLKIEVDPFSSIIGWNMSLRDAIDEARAAINYPPFGLHTLLIGPTGSGKTYFAKKMFEYAKNIGRISDKSDFVAFNCADYAHNPQLLMSHLFGHIKGAFTGANNEKSGLVDSANNSILFLDEIHRLPPEGQEMLFYLMDTGQYRRLGETNGFRTCQTMIIGATTADPHSSLLNTFYRRFPVVIRIPSLSERPIAEKKLMVKQFFTQEAHKIGRPLKIATDVIKSFIMYDCIGNIGQLINDIKVTCAKALLNAIKNGMYEIKITREDLPPHVKKVLLNDNSCDDFLLINIMLDEEWNFDKEDAYDDDVIGEIYSLLNEKEKNKNTVEKKWSKAKSLLENYYKNHINKIYQNKDRVILNLTNIIGQDVLSIANECVKIIKQNLKVEIDKNILPALALHIYACRERIMSGLRIENPYIDKIKREYPEELNVANMIVELMKERLKLDIPADEASFLAMLIRSNEKNEDAIEKPVGVVVMCYGDSTASSMVATANKIIGSDIAIPIDIPVDSDPKQYLEYAMNEVIRADKGNGVLLLVDIKRFVSWGEIIAAKTGIKINIIENVNTSMVIEAVRKARRMKLEDLSAEIENFNKYPDYWVVDENKKSKTLILTCITGKGTATRLKELIRDLIKDDDINLVTLNINGIDIESGLKADYFKKKEKPVAIVGSVDLKIPGVPFISLEDLFFGDGENRIAKLLNLENVNIDITPTEIENVLKYYLRFLDNKKIYKLCTSIINRLKESGFKLKTHQIINLTLHLSCLVERIISGEDFGKWPKEEKIRSEYKHEWDTVSSALSIIERELNILIPDSEVAYIVQYLMEG</sequence>
<dbReference type="PANTHER" id="PTHR32071:SF38">
    <property type="entry name" value="PSP OPERON TRANSCRIPTIONAL ACTIVATOR"/>
    <property type="match status" value="1"/>
</dbReference>
<accession>G2MTU1</accession>
<organism evidence="8 9">
    <name type="scientific">Thermoanaerobacter wiegelii Rt8.B1</name>
    <dbReference type="NCBI Taxonomy" id="697303"/>
    <lineage>
        <taxon>Bacteria</taxon>
        <taxon>Bacillati</taxon>
        <taxon>Bacillota</taxon>
        <taxon>Clostridia</taxon>
        <taxon>Thermoanaerobacterales</taxon>
        <taxon>Thermoanaerobacteraceae</taxon>
        <taxon>Thermoanaerobacter</taxon>
    </lineage>
</organism>
<keyword evidence="9" id="KW-1185">Reference proteome</keyword>
<dbReference type="InterPro" id="IPR036662">
    <property type="entry name" value="PTS_EIIA_man-typ_sf"/>
</dbReference>
<dbReference type="HOGENOM" id="CLU_014204_1_0_9"/>
<keyword evidence="1" id="KW-0808">Transferase</keyword>
<dbReference type="SMART" id="SM00382">
    <property type="entry name" value="AAA"/>
    <property type="match status" value="1"/>
</dbReference>